<evidence type="ECO:0000313" key="2">
    <source>
        <dbReference type="Proteomes" id="UP000730482"/>
    </source>
</evidence>
<dbReference type="EMBL" id="JAAFYZ010000253">
    <property type="protein sequence ID" value="MBS2553421.1"/>
    <property type="molecule type" value="Genomic_DNA"/>
</dbReference>
<keyword evidence="2" id="KW-1185">Reference proteome</keyword>
<dbReference type="InterPro" id="IPR011009">
    <property type="entry name" value="Kinase-like_dom_sf"/>
</dbReference>
<comment type="caution">
    <text evidence="1">The sequence shown here is derived from an EMBL/GenBank/DDBJ whole genome shotgun (WGS) entry which is preliminary data.</text>
</comment>
<name>A0ABS5L4Z8_9ACTN</name>
<reference evidence="1 2" key="1">
    <citation type="submission" date="2020-02" db="EMBL/GenBank/DDBJ databases">
        <title>Acidophilic actinobacteria isolated from forest soil.</title>
        <authorList>
            <person name="Golinska P."/>
        </authorList>
    </citation>
    <scope>NUCLEOTIDE SEQUENCE [LARGE SCALE GENOMIC DNA]</scope>
    <source>
        <strain evidence="1 2">NL8</strain>
    </source>
</reference>
<protein>
    <submittedName>
        <fullName evidence="1">Phosphotransferase</fullName>
    </submittedName>
</protein>
<sequence length="304" mass="33774">MDRNLVTALVADLCERADYPKPTEREEVRVWSLSGVERIRFFDGRSLIFKFAAEPFTDEHRALDFARAHGIPVPQLYAAIQRDHMLGMLMEDLGTPIREATDRDGVHAALVIHAAGRAGTMPQLDQHTLSRLPNLAASHLKRLQEQGRWLDVGDVAEGISILQEAASSRAVGAELAPFGLVHSEFHPTSLHVGAGGWRLLDFARAFTGPGLLDLASWHGTIDAADPDRLRGFLETYVAAGGNENTLAKRGGLAAEAWALGWHRVWAIEWFLEQSVRWINNPESDLVYIVAIRRHLDEATRLMEV</sequence>
<dbReference type="Proteomes" id="UP000730482">
    <property type="component" value="Unassembled WGS sequence"/>
</dbReference>
<evidence type="ECO:0000313" key="1">
    <source>
        <dbReference type="EMBL" id="MBS2553421.1"/>
    </source>
</evidence>
<organism evidence="1 2">
    <name type="scientific">Catenulispora pinistramenti</name>
    <dbReference type="NCBI Taxonomy" id="2705254"/>
    <lineage>
        <taxon>Bacteria</taxon>
        <taxon>Bacillati</taxon>
        <taxon>Actinomycetota</taxon>
        <taxon>Actinomycetes</taxon>
        <taxon>Catenulisporales</taxon>
        <taxon>Catenulisporaceae</taxon>
        <taxon>Catenulispora</taxon>
    </lineage>
</organism>
<proteinExistence type="predicted"/>
<gene>
    <name evidence="1" type="ORF">KGQ19_41865</name>
</gene>
<accession>A0ABS5L4Z8</accession>
<dbReference type="RefSeq" id="WP_212019942.1">
    <property type="nucleotide sequence ID" value="NZ_JAAFYZ010000253.1"/>
</dbReference>
<dbReference type="SUPFAM" id="SSF56112">
    <property type="entry name" value="Protein kinase-like (PK-like)"/>
    <property type="match status" value="1"/>
</dbReference>